<dbReference type="PANTHER" id="PTHR35337:SF1">
    <property type="entry name" value="SLR1478 PROTEIN"/>
    <property type="match status" value="1"/>
</dbReference>
<protein>
    <submittedName>
        <fullName evidence="2">Putative membrane protein SpoIIM required for sporulation</fullName>
    </submittedName>
</protein>
<feature type="transmembrane region" description="Helical" evidence="1">
    <location>
        <begin position="204"/>
        <end position="222"/>
    </location>
</feature>
<reference evidence="2 3" key="1">
    <citation type="submission" date="2019-03" db="EMBL/GenBank/DDBJ databases">
        <title>Genomic Encyclopedia of Type Strains, Phase IV (KMG-IV): sequencing the most valuable type-strain genomes for metagenomic binning, comparative biology and taxonomic classification.</title>
        <authorList>
            <person name="Goeker M."/>
        </authorList>
    </citation>
    <scope>NUCLEOTIDE SEQUENCE [LARGE SCALE GENOMIC DNA]</scope>
    <source>
        <strain evidence="2 3">DSM 203</strain>
    </source>
</reference>
<evidence type="ECO:0000313" key="3">
    <source>
        <dbReference type="Proteomes" id="UP000295247"/>
    </source>
</evidence>
<evidence type="ECO:0000256" key="1">
    <source>
        <dbReference type="SAM" id="Phobius"/>
    </source>
</evidence>
<comment type="caution">
    <text evidence="2">The sequence shown here is derived from an EMBL/GenBank/DDBJ whole genome shotgun (WGS) entry which is preliminary data.</text>
</comment>
<feature type="transmembrane region" description="Helical" evidence="1">
    <location>
        <begin position="228"/>
        <end position="248"/>
    </location>
</feature>
<dbReference type="EMBL" id="SMDC01000001">
    <property type="protein sequence ID" value="TCW39733.1"/>
    <property type="molecule type" value="Genomic_DNA"/>
</dbReference>
<name>A0A4R4AK08_MARGR</name>
<evidence type="ECO:0000313" key="2">
    <source>
        <dbReference type="EMBL" id="TCW39733.1"/>
    </source>
</evidence>
<feature type="transmembrane region" description="Helical" evidence="1">
    <location>
        <begin position="105"/>
        <end position="124"/>
    </location>
</feature>
<keyword evidence="1" id="KW-0472">Membrane</keyword>
<gene>
    <name evidence="2" type="ORF">EDC29_101149</name>
</gene>
<accession>A0A4R4AK08</accession>
<feature type="transmembrane region" description="Helical" evidence="1">
    <location>
        <begin position="295"/>
        <end position="314"/>
    </location>
</feature>
<sequence>MRQQRFEHQHAADWARYRTLLEQLEQRRRRGAELAEFPGLHRRVCAHYALARTRGYTPGLIAELEQLVRRGHAQLHRPTLRLGARALQLMARDFPRALRRHAAPLWLAAALLFVPMAAMALGAYHDPGLILTLVDAEQLAELEALYDPARDHPGQVRPADSDLAMFGFYVRNNVGIGFRSFAAGVLFGIGSVVILVFNGLFIGAAAGHLSAIGHGITFWPFVSGHAPFELSAIAICGGAGLLLGKALFAPGRLPRLAALRVNARDALVLVAGAALMLVGAALIEAFWSAGAAPVAVKYAVGAAGWTLLALYIALAGRGDDAS</sequence>
<feature type="transmembrane region" description="Helical" evidence="1">
    <location>
        <begin position="268"/>
        <end position="289"/>
    </location>
</feature>
<dbReference type="RefSeq" id="WP_123139205.1">
    <property type="nucleotide sequence ID" value="NZ_NRRH01000002.1"/>
</dbReference>
<dbReference type="PANTHER" id="PTHR35337">
    <property type="entry name" value="SLR1478 PROTEIN"/>
    <property type="match status" value="1"/>
</dbReference>
<organism evidence="2 3">
    <name type="scientific">Marichromatium gracile</name>
    <name type="common">Chromatium gracile</name>
    <dbReference type="NCBI Taxonomy" id="1048"/>
    <lineage>
        <taxon>Bacteria</taxon>
        <taxon>Pseudomonadati</taxon>
        <taxon>Pseudomonadota</taxon>
        <taxon>Gammaproteobacteria</taxon>
        <taxon>Chromatiales</taxon>
        <taxon>Chromatiaceae</taxon>
        <taxon>Marichromatium</taxon>
    </lineage>
</organism>
<dbReference type="InterPro" id="IPR002798">
    <property type="entry name" value="SpoIIM-like"/>
</dbReference>
<keyword evidence="1" id="KW-0812">Transmembrane</keyword>
<proteinExistence type="predicted"/>
<feature type="transmembrane region" description="Helical" evidence="1">
    <location>
        <begin position="176"/>
        <end position="197"/>
    </location>
</feature>
<dbReference type="Proteomes" id="UP000295247">
    <property type="component" value="Unassembled WGS sequence"/>
</dbReference>
<keyword evidence="1" id="KW-1133">Transmembrane helix</keyword>
<dbReference type="AlphaFoldDB" id="A0A4R4AK08"/>
<dbReference type="Pfam" id="PF01944">
    <property type="entry name" value="SpoIIM"/>
    <property type="match status" value="1"/>
</dbReference>